<proteinExistence type="inferred from homology"/>
<keyword evidence="12" id="KW-0479">Metal-binding</keyword>
<evidence type="ECO:0000256" key="9">
    <source>
        <dbReference type="ARBA" id="ARBA00023303"/>
    </source>
</evidence>
<feature type="binding site" evidence="12">
    <location>
        <position position="80"/>
    </location>
    <ligand>
        <name>Na(+)</name>
        <dbReference type="ChEBI" id="CHEBI:29101"/>
        <note>structural</note>
    </ligand>
</feature>
<dbReference type="Proteomes" id="UP001524547">
    <property type="component" value="Unassembled WGS sequence"/>
</dbReference>
<keyword evidence="12" id="KW-0813">Transport</keyword>
<accession>A0ABT1VTT9</accession>
<keyword evidence="2 12" id="KW-1003">Cell membrane</keyword>
<evidence type="ECO:0000256" key="3">
    <source>
        <dbReference type="ARBA" id="ARBA00022519"/>
    </source>
</evidence>
<dbReference type="EMBL" id="JAMZEJ010000002">
    <property type="protein sequence ID" value="MCQ8239756.1"/>
    <property type="molecule type" value="Genomic_DNA"/>
</dbReference>
<dbReference type="InterPro" id="IPR003691">
    <property type="entry name" value="FluC"/>
</dbReference>
<keyword evidence="14" id="KW-1185">Reference proteome</keyword>
<feature type="transmembrane region" description="Helical" evidence="12">
    <location>
        <begin position="67"/>
        <end position="85"/>
    </location>
</feature>
<evidence type="ECO:0000256" key="8">
    <source>
        <dbReference type="ARBA" id="ARBA00023136"/>
    </source>
</evidence>
<dbReference type="HAMAP" id="MF_00454">
    <property type="entry name" value="FluC"/>
    <property type="match status" value="1"/>
</dbReference>
<reference evidence="13 14" key="1">
    <citation type="submission" date="2022-06" db="EMBL/GenBank/DDBJ databases">
        <title>Rhizosaccharibacter gen. nov. sp. nov. KSS12, endophytic bacteria isolated from sugarcane.</title>
        <authorList>
            <person name="Pitiwittayakul N."/>
        </authorList>
    </citation>
    <scope>NUCLEOTIDE SEQUENCE [LARGE SCALE GENOMIC DNA]</scope>
    <source>
        <strain evidence="13 14">KSS12</strain>
    </source>
</reference>
<keyword evidence="5 12" id="KW-1133">Transmembrane helix</keyword>
<evidence type="ECO:0000313" key="14">
    <source>
        <dbReference type="Proteomes" id="UP001524547"/>
    </source>
</evidence>
<evidence type="ECO:0000256" key="10">
    <source>
        <dbReference type="ARBA" id="ARBA00035120"/>
    </source>
</evidence>
<evidence type="ECO:0000256" key="11">
    <source>
        <dbReference type="ARBA" id="ARBA00035585"/>
    </source>
</evidence>
<protein>
    <recommendedName>
        <fullName evidence="12">Fluoride-specific ion channel FluC</fullName>
    </recommendedName>
</protein>
<comment type="subcellular location">
    <subcellularLocation>
        <location evidence="1 12">Cell membrane</location>
        <topology evidence="1 12">Multi-pass membrane protein</topology>
    </subcellularLocation>
</comment>
<keyword evidence="4 12" id="KW-0812">Transmembrane</keyword>
<keyword evidence="6 12" id="KW-0915">Sodium</keyword>
<evidence type="ECO:0000256" key="12">
    <source>
        <dbReference type="HAMAP-Rule" id="MF_00454"/>
    </source>
</evidence>
<comment type="function">
    <text evidence="12">Fluoride-specific ion channel. Important for reducing fluoride concentration in the cell, thus reducing its toxicity.</text>
</comment>
<keyword evidence="8 12" id="KW-0472">Membrane</keyword>
<sequence>MRLYLLVAAGGATGSVLRAWVGSTMLALTGPGFPWGTILINVVGSFVIGFFGMLTASDGRFAASSEWRTFVMVGLCGGFTTFSSFSLQTLELLRDGRPWQALGNVLLSVLLCVAAAALGYGAAAAAR</sequence>
<evidence type="ECO:0000256" key="7">
    <source>
        <dbReference type="ARBA" id="ARBA00023065"/>
    </source>
</evidence>
<comment type="catalytic activity">
    <reaction evidence="11">
        <text>fluoride(in) = fluoride(out)</text>
        <dbReference type="Rhea" id="RHEA:76159"/>
        <dbReference type="ChEBI" id="CHEBI:17051"/>
    </reaction>
    <physiologicalReaction direction="left-to-right" evidence="11">
        <dbReference type="Rhea" id="RHEA:76160"/>
    </physiologicalReaction>
</comment>
<dbReference type="RefSeq" id="WP_422918506.1">
    <property type="nucleotide sequence ID" value="NZ_JAMZEJ010000002.1"/>
</dbReference>
<dbReference type="NCBIfam" id="TIGR00494">
    <property type="entry name" value="crcB"/>
    <property type="match status" value="1"/>
</dbReference>
<evidence type="ECO:0000256" key="2">
    <source>
        <dbReference type="ARBA" id="ARBA00022475"/>
    </source>
</evidence>
<dbReference type="PANTHER" id="PTHR28259">
    <property type="entry name" value="FLUORIDE EXPORT PROTEIN 1-RELATED"/>
    <property type="match status" value="1"/>
</dbReference>
<keyword evidence="7 12" id="KW-0406">Ion transport</keyword>
<evidence type="ECO:0000256" key="1">
    <source>
        <dbReference type="ARBA" id="ARBA00004651"/>
    </source>
</evidence>
<evidence type="ECO:0000256" key="5">
    <source>
        <dbReference type="ARBA" id="ARBA00022989"/>
    </source>
</evidence>
<dbReference type="Pfam" id="PF02537">
    <property type="entry name" value="CRCB"/>
    <property type="match status" value="1"/>
</dbReference>
<keyword evidence="3" id="KW-0997">Cell inner membrane</keyword>
<gene>
    <name evidence="12 13" type="primary">crcB</name>
    <name evidence="12" type="synonym">fluC</name>
    <name evidence="13" type="ORF">NFI88_02730</name>
</gene>
<dbReference type="NCBIfam" id="NF010802">
    <property type="entry name" value="PRK14206.1"/>
    <property type="match status" value="1"/>
</dbReference>
<dbReference type="PANTHER" id="PTHR28259:SF1">
    <property type="entry name" value="FLUORIDE EXPORT PROTEIN 1-RELATED"/>
    <property type="match status" value="1"/>
</dbReference>
<comment type="similarity">
    <text evidence="10 12">Belongs to the fluoride channel Fluc/FEX (TC 1.A.43) family.</text>
</comment>
<evidence type="ECO:0000256" key="4">
    <source>
        <dbReference type="ARBA" id="ARBA00022692"/>
    </source>
</evidence>
<comment type="activity regulation">
    <text evidence="12">Na(+) is not transported, but it plays an essential structural role and its presence is essential for fluoride channel function.</text>
</comment>
<evidence type="ECO:0000256" key="6">
    <source>
        <dbReference type="ARBA" id="ARBA00023053"/>
    </source>
</evidence>
<evidence type="ECO:0000313" key="13">
    <source>
        <dbReference type="EMBL" id="MCQ8239756.1"/>
    </source>
</evidence>
<organism evidence="13 14">
    <name type="scientific">Rhizosaccharibacter radicis</name>
    <dbReference type="NCBI Taxonomy" id="2782605"/>
    <lineage>
        <taxon>Bacteria</taxon>
        <taxon>Pseudomonadati</taxon>
        <taxon>Pseudomonadota</taxon>
        <taxon>Alphaproteobacteria</taxon>
        <taxon>Acetobacterales</taxon>
        <taxon>Acetobacteraceae</taxon>
        <taxon>Rhizosaccharibacter</taxon>
    </lineage>
</organism>
<feature type="binding site" evidence="12">
    <location>
        <position position="77"/>
    </location>
    <ligand>
        <name>Na(+)</name>
        <dbReference type="ChEBI" id="CHEBI:29101"/>
        <note>structural</note>
    </ligand>
</feature>
<feature type="transmembrane region" description="Helical" evidence="12">
    <location>
        <begin position="34"/>
        <end position="55"/>
    </location>
</feature>
<comment type="caution">
    <text evidence="13">The sequence shown here is derived from an EMBL/GenBank/DDBJ whole genome shotgun (WGS) entry which is preliminary data.</text>
</comment>
<keyword evidence="9 12" id="KW-0407">Ion channel</keyword>
<name>A0ABT1VTT9_9PROT</name>
<feature type="transmembrane region" description="Helical" evidence="12">
    <location>
        <begin position="105"/>
        <end position="126"/>
    </location>
</feature>